<dbReference type="FunFam" id="3.30.160.60:FF:000082">
    <property type="entry name" value="Putative zinc finger E-box-binding homeobox 2"/>
    <property type="match status" value="1"/>
</dbReference>
<evidence type="ECO:0000313" key="13">
    <source>
        <dbReference type="RefSeq" id="XP_013859612.1"/>
    </source>
</evidence>
<dbReference type="OrthoDB" id="427030at2759"/>
<comment type="subcellular location">
    <subcellularLocation>
        <location evidence="1">Nucleus</location>
    </subcellularLocation>
</comment>
<evidence type="ECO:0000256" key="1">
    <source>
        <dbReference type="ARBA" id="ARBA00004123"/>
    </source>
</evidence>
<dbReference type="STRING" id="52670.A0A2I4AVV0"/>
<dbReference type="InterPro" id="IPR036236">
    <property type="entry name" value="Znf_C2H2_sf"/>
</dbReference>
<protein>
    <submittedName>
        <fullName evidence="13">Zinc finger E-box-binding homeobox 1</fullName>
    </submittedName>
</protein>
<dbReference type="PROSITE" id="PS50157">
    <property type="entry name" value="ZINC_FINGER_C2H2_2"/>
    <property type="match status" value="4"/>
</dbReference>
<evidence type="ECO:0000256" key="10">
    <source>
        <dbReference type="SAM" id="MobiDB-lite"/>
    </source>
</evidence>
<dbReference type="GO" id="GO:0000122">
    <property type="term" value="P:negative regulation of transcription by RNA polymerase II"/>
    <property type="evidence" value="ECO:0007669"/>
    <property type="project" value="UniProtKB-ARBA"/>
</dbReference>
<dbReference type="InterPro" id="IPR051574">
    <property type="entry name" value="ZnF_E-box_Homeobox"/>
</dbReference>
<feature type="domain" description="C2H2-type" evidence="11">
    <location>
        <begin position="823"/>
        <end position="850"/>
    </location>
</feature>
<organism evidence="12 13">
    <name type="scientific">Austrofundulus limnaeus</name>
    <name type="common">Annual killifish</name>
    <dbReference type="NCBI Taxonomy" id="52670"/>
    <lineage>
        <taxon>Eukaryota</taxon>
        <taxon>Metazoa</taxon>
        <taxon>Chordata</taxon>
        <taxon>Craniata</taxon>
        <taxon>Vertebrata</taxon>
        <taxon>Euteleostomi</taxon>
        <taxon>Actinopterygii</taxon>
        <taxon>Neopterygii</taxon>
        <taxon>Teleostei</taxon>
        <taxon>Neoteleostei</taxon>
        <taxon>Acanthomorphata</taxon>
        <taxon>Ovalentaria</taxon>
        <taxon>Atherinomorphae</taxon>
        <taxon>Cyprinodontiformes</taxon>
        <taxon>Rivulidae</taxon>
        <taxon>Austrofundulus</taxon>
    </lineage>
</organism>
<feature type="region of interest" description="Disordered" evidence="10">
    <location>
        <begin position="1"/>
        <end position="105"/>
    </location>
</feature>
<feature type="domain" description="C2H2-type" evidence="11">
    <location>
        <begin position="851"/>
        <end position="878"/>
    </location>
</feature>
<dbReference type="SUPFAM" id="SSF57667">
    <property type="entry name" value="beta-beta-alpha zinc fingers"/>
    <property type="match status" value="4"/>
</dbReference>
<dbReference type="GO" id="GO:0008270">
    <property type="term" value="F:zinc ion binding"/>
    <property type="evidence" value="ECO:0007669"/>
    <property type="project" value="UniProtKB-KW"/>
</dbReference>
<feature type="region of interest" description="Disordered" evidence="10">
    <location>
        <begin position="449"/>
        <end position="484"/>
    </location>
</feature>
<dbReference type="PANTHER" id="PTHR24391">
    <property type="entry name" value="HISTONE H4 TRANSCRIPTION FACTOR-RELATED"/>
    <property type="match status" value="1"/>
</dbReference>
<name>A0A2I4AVV0_AUSLI</name>
<keyword evidence="12" id="KW-1185">Reference proteome</keyword>
<keyword evidence="2" id="KW-0479">Metal-binding</keyword>
<gene>
    <name evidence="13" type="primary">LOC106514744</name>
</gene>
<evidence type="ECO:0000256" key="6">
    <source>
        <dbReference type="ARBA" id="ARBA00023125"/>
    </source>
</evidence>
<dbReference type="AlphaFoldDB" id="A0A2I4AVV0"/>
<dbReference type="Pfam" id="PF00096">
    <property type="entry name" value="zf-C2H2"/>
    <property type="match status" value="3"/>
</dbReference>
<keyword evidence="8" id="KW-0539">Nucleus</keyword>
<feature type="region of interest" description="Disordered" evidence="10">
    <location>
        <begin position="597"/>
        <end position="704"/>
    </location>
</feature>
<evidence type="ECO:0000256" key="5">
    <source>
        <dbReference type="ARBA" id="ARBA00022833"/>
    </source>
</evidence>
<dbReference type="FunFam" id="3.30.160.60:FF:000744">
    <property type="entry name" value="zinc finger E-box-binding homeobox 1"/>
    <property type="match status" value="1"/>
</dbReference>
<keyword evidence="6 13" id="KW-0238">DNA-binding</keyword>
<evidence type="ECO:0000256" key="8">
    <source>
        <dbReference type="ARBA" id="ARBA00023242"/>
    </source>
</evidence>
<reference evidence="13" key="1">
    <citation type="submission" date="2025-08" db="UniProtKB">
        <authorList>
            <consortium name="RefSeq"/>
        </authorList>
    </citation>
    <scope>IDENTIFICATION</scope>
    <source>
        <strain evidence="13">Quisiro</strain>
        <tissue evidence="13">Liver</tissue>
    </source>
</reference>
<dbReference type="PANTHER" id="PTHR24391:SF28">
    <property type="entry name" value="ZINC FINGER E-BOX-BINDING HOMEOBOX 2"/>
    <property type="match status" value="1"/>
</dbReference>
<dbReference type="RefSeq" id="XP_013859612.1">
    <property type="nucleotide sequence ID" value="XM_014004158.1"/>
</dbReference>
<evidence type="ECO:0000256" key="3">
    <source>
        <dbReference type="ARBA" id="ARBA00022737"/>
    </source>
</evidence>
<dbReference type="PROSITE" id="PS00028">
    <property type="entry name" value="ZINC_FINGER_C2H2_1"/>
    <property type="match status" value="3"/>
</dbReference>
<keyword evidence="7 13" id="KW-0371">Homeobox</keyword>
<evidence type="ECO:0000256" key="4">
    <source>
        <dbReference type="ARBA" id="ARBA00022771"/>
    </source>
</evidence>
<dbReference type="SMART" id="SM00355">
    <property type="entry name" value="ZnF_C2H2"/>
    <property type="match status" value="8"/>
</dbReference>
<dbReference type="GO" id="GO:0000978">
    <property type="term" value="F:RNA polymerase II cis-regulatory region sequence-specific DNA binding"/>
    <property type="evidence" value="ECO:0007669"/>
    <property type="project" value="TreeGrafter"/>
</dbReference>
<keyword evidence="3" id="KW-0677">Repeat</keyword>
<feature type="compositionally biased region" description="Low complexity" evidence="10">
    <location>
        <begin position="615"/>
        <end position="633"/>
    </location>
</feature>
<keyword evidence="5" id="KW-0862">Zinc</keyword>
<evidence type="ECO:0000259" key="11">
    <source>
        <dbReference type="PROSITE" id="PS50157"/>
    </source>
</evidence>
<feature type="domain" description="C2H2-type" evidence="11">
    <location>
        <begin position="264"/>
        <end position="291"/>
    </location>
</feature>
<feature type="domain" description="C2H2-type" evidence="11">
    <location>
        <begin position="879"/>
        <end position="909"/>
    </location>
</feature>
<sequence>MADESRGKRRKQANPRRNRVDAEVVSLLGSEEEDEAGLWSFEPQDCQESLDKTSLTPSEATEDPSSPAHSTRPHSLSPGSRNCWGPVESRAKTEEDAAYVSTDRDREQEPLRMCCNNPDPQNALEDLAHYEFVANLRNNSPSVHLLDHLNHNGTSAVYRPSSRHDDLPAAIWSPGAQRCSSDRADAVRSQQQACPFCHRMFERGASLRDHVRYCQEREGGPLVCPLCGYTAPLRSQMERHLALHSQIQEKSGITLDPGMEARKFKCLECGKAFKYKHHLKEHLRIHSGEKPYECSNCKKRFSHSGSYSSHLSSKKCLSGGGHVEGGSAGGAINGHSQISFHHLLSTSPSAGRGRSSNDKGAVFPSQSQDLIRFLGQIPADSYQLSMQDVNQNATSLPGTSDLSRLWDCSPELSLKASILKGTALMPYLHPGTKIEQMLQEMFHRDGKVEEEVDRAGVEERRVNNDGAAERKASPGRRREAVRSSDADQDVLKLTCRWCSQLFPNVAVLLQHERSLCKVSREAAEASEGFQRKAPASPPLFYPRSAHQLENTNVCEVTNELSSVPKLSWQSVPQQLLVAMQSPPPHNDALHSRMYFSSQEKGSPAQLMHHSPEMPSPRSRGRVSSSGLSSPVRLNVSSCSPEISLAQREHGSPWSAQNEPLDLSMPKHHSKQTERSKIPNGISGREDRRDLRIQPLGRPSPTSHLPLHQYPVFSGTGAPVFPGSVYNGFPIFSQSGVGLSVHDGMLPTSFSQTPKSPGFLPPVAYMMDADTEAVLKKFYKERQNLMGEALKHGALDYLTFADDGFEVEGGPGRKRLKKTEEGLYACDICEKTFQKSSSLLRHKYEHTGKRPHECKTCNKAFKHKHHLIEHSRLHSGEKPYQCDKCGKRFSHSGSYSQHMNHRYAYCSKDQDLDQDQEEMSLTPLAGSLTEDKPLSADDTQTAHSFLSDSSLDGALDALKEGEEEEERDGEMRRGFLEEANELRGSFIQESPTGEEQNENNCEVGSHIKMESHIWDRDAEEQNEDLNKCELNLDITGLQRVKT</sequence>
<dbReference type="KEGG" id="alim:106514744"/>
<dbReference type="FunFam" id="3.30.160.60:FF:000145">
    <property type="entry name" value="Zinc finger protein 574"/>
    <property type="match status" value="1"/>
</dbReference>
<proteinExistence type="predicted"/>
<dbReference type="GO" id="GO:0005634">
    <property type="term" value="C:nucleus"/>
    <property type="evidence" value="ECO:0007669"/>
    <property type="project" value="UniProtKB-SubCell"/>
</dbReference>
<dbReference type="GeneID" id="106514744"/>
<dbReference type="InParanoid" id="A0A2I4AVV0"/>
<feature type="compositionally biased region" description="Polar residues" evidence="10">
    <location>
        <begin position="52"/>
        <end position="80"/>
    </location>
</feature>
<dbReference type="Proteomes" id="UP000192220">
    <property type="component" value="Unplaced"/>
</dbReference>
<dbReference type="InterPro" id="IPR013087">
    <property type="entry name" value="Znf_C2H2_type"/>
</dbReference>
<evidence type="ECO:0000256" key="7">
    <source>
        <dbReference type="ARBA" id="ARBA00023155"/>
    </source>
</evidence>
<dbReference type="FunFam" id="3.30.160.60:FF:000013">
    <property type="entry name" value="Putative zinc finger E-box-binding homeobox 2"/>
    <property type="match status" value="2"/>
</dbReference>
<keyword evidence="4 9" id="KW-0863">Zinc-finger</keyword>
<accession>A0A2I4AVV0</accession>
<evidence type="ECO:0000313" key="12">
    <source>
        <dbReference type="Proteomes" id="UP000192220"/>
    </source>
</evidence>
<dbReference type="GO" id="GO:0000981">
    <property type="term" value="F:DNA-binding transcription factor activity, RNA polymerase II-specific"/>
    <property type="evidence" value="ECO:0007669"/>
    <property type="project" value="TreeGrafter"/>
</dbReference>
<evidence type="ECO:0000256" key="2">
    <source>
        <dbReference type="ARBA" id="ARBA00022723"/>
    </source>
</evidence>
<evidence type="ECO:0000256" key="9">
    <source>
        <dbReference type="PROSITE-ProRule" id="PRU00042"/>
    </source>
</evidence>
<feature type="compositionally biased region" description="Basic residues" evidence="10">
    <location>
        <begin position="7"/>
        <end position="17"/>
    </location>
</feature>
<dbReference type="Gene3D" id="3.30.160.60">
    <property type="entry name" value="Classic Zinc Finger"/>
    <property type="match status" value="6"/>
</dbReference>